<evidence type="ECO:0000256" key="7">
    <source>
        <dbReference type="SAM" id="MobiDB-lite"/>
    </source>
</evidence>
<proteinExistence type="inferred from homology"/>
<dbReference type="Gene3D" id="1.20.1640.10">
    <property type="entry name" value="Multidrug efflux transporter AcrB transmembrane domain"/>
    <property type="match status" value="2"/>
</dbReference>
<feature type="transmembrane region" description="Helical" evidence="8">
    <location>
        <begin position="233"/>
        <end position="255"/>
    </location>
</feature>
<evidence type="ECO:0000256" key="5">
    <source>
        <dbReference type="ARBA" id="ARBA00022989"/>
    </source>
</evidence>
<feature type="transmembrane region" description="Helical" evidence="8">
    <location>
        <begin position="576"/>
        <end position="594"/>
    </location>
</feature>
<dbReference type="InterPro" id="IPR001036">
    <property type="entry name" value="Acrflvin-R"/>
</dbReference>
<feature type="transmembrane region" description="Helical" evidence="8">
    <location>
        <begin position="207"/>
        <end position="227"/>
    </location>
</feature>
<evidence type="ECO:0000313" key="11">
    <source>
        <dbReference type="Proteomes" id="UP000563898"/>
    </source>
</evidence>
<dbReference type="RefSeq" id="WP_006372325.1">
    <property type="nucleotide sequence ID" value="NZ_JAAXPC010000003.1"/>
</dbReference>
<evidence type="ECO:0000259" key="9">
    <source>
        <dbReference type="PROSITE" id="PS50156"/>
    </source>
</evidence>
<dbReference type="GO" id="GO:0022857">
    <property type="term" value="F:transmembrane transporter activity"/>
    <property type="evidence" value="ECO:0007669"/>
    <property type="project" value="InterPro"/>
</dbReference>
<keyword evidence="3" id="KW-1003">Cell membrane</keyword>
<dbReference type="EMBL" id="JAAXPC010000003">
    <property type="protein sequence ID" value="NKY01368.1"/>
    <property type="molecule type" value="Genomic_DNA"/>
</dbReference>
<evidence type="ECO:0000313" key="10">
    <source>
        <dbReference type="EMBL" id="NKY01368.1"/>
    </source>
</evidence>
<evidence type="ECO:0000256" key="8">
    <source>
        <dbReference type="SAM" id="Phobius"/>
    </source>
</evidence>
<evidence type="ECO:0000256" key="6">
    <source>
        <dbReference type="ARBA" id="ARBA00023136"/>
    </source>
</evidence>
<dbReference type="PRINTS" id="PR00702">
    <property type="entry name" value="ACRIFLAVINRP"/>
</dbReference>
<dbReference type="SUPFAM" id="SSF82866">
    <property type="entry name" value="Multidrug efflux transporter AcrB transmembrane domain"/>
    <property type="match status" value="2"/>
</dbReference>
<dbReference type="Pfam" id="PF03176">
    <property type="entry name" value="MMPL"/>
    <property type="match status" value="2"/>
</dbReference>
<feature type="transmembrane region" description="Helical" evidence="8">
    <location>
        <begin position="543"/>
        <end position="564"/>
    </location>
</feature>
<feature type="transmembrane region" description="Helical" evidence="8">
    <location>
        <begin position="379"/>
        <end position="404"/>
    </location>
</feature>
<comment type="similarity">
    <text evidence="2">Belongs to the resistance-nodulation-cell division (RND) (TC 2.A.6) family. MmpL subfamily.</text>
</comment>
<dbReference type="GO" id="GO:0005886">
    <property type="term" value="C:plasma membrane"/>
    <property type="evidence" value="ECO:0007669"/>
    <property type="project" value="UniProtKB-SubCell"/>
</dbReference>
<feature type="transmembrane region" description="Helical" evidence="8">
    <location>
        <begin position="285"/>
        <end position="306"/>
    </location>
</feature>
<reference evidence="10 11" key="1">
    <citation type="submission" date="2020-04" db="EMBL/GenBank/DDBJ databases">
        <title>MicrobeNet Type strains.</title>
        <authorList>
            <person name="Nicholson A.C."/>
        </authorList>
    </citation>
    <scope>NUCLEOTIDE SEQUENCE [LARGE SCALE GENOMIC DNA]</scope>
    <source>
        <strain evidence="10 11">ATCC BAA-14</strain>
    </source>
</reference>
<comment type="subcellular location">
    <subcellularLocation>
        <location evidence="1">Cell membrane</location>
        <topology evidence="1">Multi-pass membrane protein</topology>
    </subcellularLocation>
</comment>
<name>A0A846WIL5_9ACTN</name>
<feature type="transmembrane region" description="Helical" evidence="8">
    <location>
        <begin position="312"/>
        <end position="337"/>
    </location>
</feature>
<sequence length="785" mass="82647">MLDRLTRFLTGFPKTVLAVAFVLLVGCGLYGASAAGHLLAGGYEDPNSESAKAASVIDKTFDRGGPQFVLKLDGAPGVDMATDPAAKTTGQQIVSELSSSGHVQQPILSVWTNPDLAPALLSKDKSSALIVTTLAGGENDAPRYAEELAQRYSGTREGITIRAGGQAMVFHDVNAQTTRDLAVAEAIAIPISFLVLIVVFGGVVAALLPILVGVVAIVATFAMLRVIGSMTDVSIFALNLTTAMGLALAIDYTLLMVTRYREELAAGRDTRSAIAVMMQTAGRTVTFSGVTVALSLCALAIFPMYFLRSFAYAGLGVVVVAVLAALVLTPAMLMLLGPRIDALDARRPLRRLLGRNAPAPVPIEQGRWYRFVRGVLRHAVPVGAGAILVLLVLGAPFASITFGFPDDRVLPKTATVHQVSQEMRADFAENLSGALTAVVTGGTDPTRIDYAQTLSRVDGISSVSGAAGTFVDGRQVAPPQPGDLHTAADGTTTALLSVSGSAEPLTDAGADELAALRAAPVPEGMTSQFAGLQASNTDTVDSIYAHLPWVLGVIAIATFILLFLFTGSVVLPLKALVLNVLSLSATFGAMVWFFQEGHLGGLGTTATGFLVATMPVLMFCIAFGLSMDYEVFLLGRIREEWLASDRTRAANDHAVAIGLARTGRVITAAALLMSIVFAGIAASQVSFMRMFGVGLTLAVLMDATVIRMLLVPAFMRIAGRANWWAPRPLRALHDRIGLTEAAPSDPPDADERPPAEDPTDHQPIPDLQEKRDHPEAADPIPPRIG</sequence>
<evidence type="ECO:0000256" key="3">
    <source>
        <dbReference type="ARBA" id="ARBA00022475"/>
    </source>
</evidence>
<keyword evidence="5 8" id="KW-1133">Transmembrane helix</keyword>
<dbReference type="PROSITE" id="PS50156">
    <property type="entry name" value="SSD"/>
    <property type="match status" value="1"/>
</dbReference>
<dbReference type="PANTHER" id="PTHR33406:SF11">
    <property type="entry name" value="MEMBRANE PROTEIN SCO6666-RELATED"/>
    <property type="match status" value="1"/>
</dbReference>
<feature type="region of interest" description="Disordered" evidence="7">
    <location>
        <begin position="738"/>
        <end position="785"/>
    </location>
</feature>
<feature type="transmembrane region" description="Helical" evidence="8">
    <location>
        <begin position="691"/>
        <end position="710"/>
    </location>
</feature>
<dbReference type="InterPro" id="IPR000731">
    <property type="entry name" value="SSD"/>
</dbReference>
<dbReference type="InterPro" id="IPR004869">
    <property type="entry name" value="MMPL_dom"/>
</dbReference>
<dbReference type="PROSITE" id="PS51257">
    <property type="entry name" value="PROKAR_LIPOPROTEIN"/>
    <property type="match status" value="1"/>
</dbReference>
<dbReference type="InterPro" id="IPR050545">
    <property type="entry name" value="Mycobact_MmpL"/>
</dbReference>
<dbReference type="Proteomes" id="UP000563898">
    <property type="component" value="Unassembled WGS sequence"/>
</dbReference>
<evidence type="ECO:0000256" key="4">
    <source>
        <dbReference type="ARBA" id="ARBA00022692"/>
    </source>
</evidence>
<evidence type="ECO:0000256" key="2">
    <source>
        <dbReference type="ARBA" id="ARBA00010157"/>
    </source>
</evidence>
<comment type="caution">
    <text evidence="10">The sequence shown here is derived from an EMBL/GenBank/DDBJ whole genome shotgun (WGS) entry which is preliminary data.</text>
</comment>
<evidence type="ECO:0000256" key="1">
    <source>
        <dbReference type="ARBA" id="ARBA00004651"/>
    </source>
</evidence>
<feature type="compositionally biased region" description="Basic and acidic residues" evidence="7">
    <location>
        <begin position="749"/>
        <end position="760"/>
    </location>
</feature>
<feature type="compositionally biased region" description="Basic and acidic residues" evidence="7">
    <location>
        <begin position="767"/>
        <end position="776"/>
    </location>
</feature>
<feature type="transmembrane region" description="Helical" evidence="8">
    <location>
        <begin position="665"/>
        <end position="685"/>
    </location>
</feature>
<keyword evidence="4 8" id="KW-0812">Transmembrane</keyword>
<dbReference type="PANTHER" id="PTHR33406">
    <property type="entry name" value="MEMBRANE PROTEIN MJ1562-RELATED"/>
    <property type="match status" value="1"/>
</dbReference>
<feature type="domain" description="SSD" evidence="9">
    <location>
        <begin position="206"/>
        <end position="335"/>
    </location>
</feature>
<accession>A0A846WIL5</accession>
<feature type="transmembrane region" description="Helical" evidence="8">
    <location>
        <begin position="606"/>
        <end position="626"/>
    </location>
</feature>
<protein>
    <submittedName>
        <fullName evidence="10">MMPL family transporter</fullName>
    </submittedName>
</protein>
<dbReference type="AlphaFoldDB" id="A0A846WIL5"/>
<gene>
    <name evidence="10" type="ORF">HGA05_07260</name>
</gene>
<organism evidence="10 11">
    <name type="scientific">Gordonia polyisoprenivorans</name>
    <dbReference type="NCBI Taxonomy" id="84595"/>
    <lineage>
        <taxon>Bacteria</taxon>
        <taxon>Bacillati</taxon>
        <taxon>Actinomycetota</taxon>
        <taxon>Actinomycetes</taxon>
        <taxon>Mycobacteriales</taxon>
        <taxon>Gordoniaceae</taxon>
        <taxon>Gordonia</taxon>
    </lineage>
</organism>
<keyword evidence="6 8" id="KW-0472">Membrane</keyword>